<keyword evidence="6" id="KW-0812">Transmembrane</keyword>
<evidence type="ECO:0000256" key="3">
    <source>
        <dbReference type="ARBA" id="ARBA00022676"/>
    </source>
</evidence>
<keyword evidence="3 6" id="KW-0328">Glycosyltransferase</keyword>
<keyword evidence="4 6" id="KW-0808">Transferase</keyword>
<accession>A0A8S1EZ62</accession>
<sequence>MISAHPSSQINWQKLSTTPSSIRFHSLSPFTSFSMALHIQMGYSRSRRARNQLVIMFIVLACLTSLYVLLLKIRRMIHLSQMDENSLHSATINDVIYYNQSFTRRNSIGSKPELALLMTSHIHNFDIPMTCKSTDGYYEETSTIRLTKIGDSLMKGSCVVVEDPISMTIKLDDFQVQVIETPSKPPEFANDDHVICVSHLVLYEDGATVLSLLKHFKSDANKILIYASSISDDLFRTIEEFSDNVQIVPWMLPENRKHDEFDVLKLNPTYAAAAIEASLAHCFLTYAPTVRKLTLIDLAELKFNSAPFATDFQLNKNLSSLVNSAWRIEQLVTYKVAINSQNEIVLSEKCFVKASNNWDDQCGPLSGSPNLNSPVRSIYIPKVIQYDNLSMYADALGRCTSYKSVIDDHQKLMKFEFELENRVASADVCEIELLRNNFDCRVAMDYNKKMFRRRTRLLVTRKRAFLRFHDGCHL</sequence>
<evidence type="ECO:0000256" key="6">
    <source>
        <dbReference type="RuleBase" id="RU366017"/>
    </source>
</evidence>
<proteinExistence type="inferred from homology"/>
<keyword evidence="5 6" id="KW-0472">Membrane</keyword>
<dbReference type="GO" id="GO:0016020">
    <property type="term" value="C:membrane"/>
    <property type="evidence" value="ECO:0007669"/>
    <property type="project" value="UniProtKB-SubCell"/>
</dbReference>
<dbReference type="GO" id="GO:0016757">
    <property type="term" value="F:glycosyltransferase activity"/>
    <property type="evidence" value="ECO:0007669"/>
    <property type="project" value="UniProtKB-UniRule"/>
</dbReference>
<keyword evidence="8" id="KW-1185">Reference proteome</keyword>
<dbReference type="EC" id="2.4.1.-" evidence="6"/>
<protein>
    <recommendedName>
        <fullName evidence="6">Glycosyltransferase family 92 protein</fullName>
        <ecNumber evidence="6">2.4.1.-</ecNumber>
    </recommendedName>
</protein>
<reference evidence="7 8" key="1">
    <citation type="submission" date="2020-04" db="EMBL/GenBank/DDBJ databases">
        <authorList>
            <person name="Laetsch R D."/>
            <person name="Stevens L."/>
            <person name="Kumar S."/>
            <person name="Blaxter L. M."/>
        </authorList>
    </citation>
    <scope>NUCLEOTIDE SEQUENCE [LARGE SCALE GENOMIC DNA]</scope>
</reference>
<evidence type="ECO:0000256" key="5">
    <source>
        <dbReference type="ARBA" id="ARBA00023136"/>
    </source>
</evidence>
<evidence type="ECO:0000313" key="7">
    <source>
        <dbReference type="EMBL" id="CAB3406634.1"/>
    </source>
</evidence>
<evidence type="ECO:0000256" key="1">
    <source>
        <dbReference type="ARBA" id="ARBA00004167"/>
    </source>
</evidence>
<keyword evidence="6" id="KW-1133">Transmembrane helix</keyword>
<name>A0A8S1EZ62_9PELO</name>
<evidence type="ECO:0000256" key="4">
    <source>
        <dbReference type="ARBA" id="ARBA00022679"/>
    </source>
</evidence>
<comment type="caution">
    <text evidence="7">The sequence shown here is derived from an EMBL/GenBank/DDBJ whole genome shotgun (WGS) entry which is preliminary data.</text>
</comment>
<feature type="transmembrane region" description="Helical" evidence="6">
    <location>
        <begin position="53"/>
        <end position="71"/>
    </location>
</feature>
<dbReference type="AlphaFoldDB" id="A0A8S1EZ62"/>
<dbReference type="Pfam" id="PF01697">
    <property type="entry name" value="Glyco_transf_92"/>
    <property type="match status" value="1"/>
</dbReference>
<dbReference type="InterPro" id="IPR008166">
    <property type="entry name" value="Glyco_transf_92"/>
</dbReference>
<comment type="similarity">
    <text evidence="2 6">Belongs to the glycosyltransferase 92 family.</text>
</comment>
<gene>
    <name evidence="7" type="ORF">CBOVIS_LOCUS8684</name>
</gene>
<comment type="subcellular location">
    <subcellularLocation>
        <location evidence="1">Membrane</location>
        <topology evidence="1">Single-pass membrane protein</topology>
    </subcellularLocation>
</comment>
<organism evidence="7 8">
    <name type="scientific">Caenorhabditis bovis</name>
    <dbReference type="NCBI Taxonomy" id="2654633"/>
    <lineage>
        <taxon>Eukaryota</taxon>
        <taxon>Metazoa</taxon>
        <taxon>Ecdysozoa</taxon>
        <taxon>Nematoda</taxon>
        <taxon>Chromadorea</taxon>
        <taxon>Rhabditida</taxon>
        <taxon>Rhabditina</taxon>
        <taxon>Rhabditomorpha</taxon>
        <taxon>Rhabditoidea</taxon>
        <taxon>Rhabditidae</taxon>
        <taxon>Peloderinae</taxon>
        <taxon>Caenorhabditis</taxon>
    </lineage>
</organism>
<dbReference type="EMBL" id="CADEPM010000005">
    <property type="protein sequence ID" value="CAB3406634.1"/>
    <property type="molecule type" value="Genomic_DNA"/>
</dbReference>
<dbReference type="OrthoDB" id="5778647at2759"/>
<evidence type="ECO:0000313" key="8">
    <source>
        <dbReference type="Proteomes" id="UP000494206"/>
    </source>
</evidence>
<dbReference type="Proteomes" id="UP000494206">
    <property type="component" value="Unassembled WGS sequence"/>
</dbReference>
<evidence type="ECO:0000256" key="2">
    <source>
        <dbReference type="ARBA" id="ARBA00007647"/>
    </source>
</evidence>